<comment type="caution">
    <text evidence="4">The sequence shown here is derived from an EMBL/GenBank/DDBJ whole genome shotgun (WGS) entry which is preliminary data.</text>
</comment>
<dbReference type="OrthoDB" id="2187549at2759"/>
<name>A0A5N5T2I2_9CRUS</name>
<proteinExistence type="inferred from homology"/>
<dbReference type="GO" id="GO:0008168">
    <property type="term" value="F:methyltransferase activity"/>
    <property type="evidence" value="ECO:0007669"/>
    <property type="project" value="UniProtKB-KW"/>
</dbReference>
<dbReference type="Gene3D" id="2.20.25.10">
    <property type="match status" value="1"/>
</dbReference>
<keyword evidence="4" id="KW-0489">Methyltransferase</keyword>
<dbReference type="InterPro" id="IPR005651">
    <property type="entry name" value="Trm112-like"/>
</dbReference>
<dbReference type="PANTHER" id="PTHR12773:SF0">
    <property type="entry name" value="MULTIFUNCTIONAL METHYLTRANSFERASE SUBUNIT TRM112-LIKE PROTEIN"/>
    <property type="match status" value="1"/>
</dbReference>
<gene>
    <name evidence="4" type="ORF">Anas_03659</name>
</gene>
<dbReference type="InterPro" id="IPR039127">
    <property type="entry name" value="Trm112"/>
</dbReference>
<evidence type="ECO:0000313" key="4">
    <source>
        <dbReference type="EMBL" id="KAB7500721.1"/>
    </source>
</evidence>
<dbReference type="PANTHER" id="PTHR12773">
    <property type="entry name" value="UPF0315 PROTEIN-RELATED"/>
    <property type="match status" value="1"/>
</dbReference>
<evidence type="ECO:0000256" key="3">
    <source>
        <dbReference type="ARBA" id="ARBA00030516"/>
    </source>
</evidence>
<evidence type="ECO:0000313" key="5">
    <source>
        <dbReference type="Proteomes" id="UP000326759"/>
    </source>
</evidence>
<dbReference type="Proteomes" id="UP000326759">
    <property type="component" value="Unassembled WGS sequence"/>
</dbReference>
<evidence type="ECO:0000256" key="1">
    <source>
        <dbReference type="ARBA" id="ARBA00007980"/>
    </source>
</evidence>
<keyword evidence="4" id="KW-0808">Transferase</keyword>
<dbReference type="GO" id="GO:0070476">
    <property type="term" value="P:rRNA (guanine-N7)-methylation"/>
    <property type="evidence" value="ECO:0007669"/>
    <property type="project" value="TreeGrafter"/>
</dbReference>
<evidence type="ECO:0000256" key="2">
    <source>
        <dbReference type="ARBA" id="ARBA00019989"/>
    </source>
</evidence>
<reference evidence="4 5" key="1">
    <citation type="journal article" date="2019" name="PLoS Biol.">
        <title>Sex chromosomes control vertical transmission of feminizing Wolbachia symbionts in an isopod.</title>
        <authorList>
            <person name="Becking T."/>
            <person name="Chebbi M.A."/>
            <person name="Giraud I."/>
            <person name="Moumen B."/>
            <person name="Laverre T."/>
            <person name="Caubet Y."/>
            <person name="Peccoud J."/>
            <person name="Gilbert C."/>
            <person name="Cordaux R."/>
        </authorList>
    </citation>
    <scope>NUCLEOTIDE SEQUENCE [LARGE SCALE GENOMIC DNA]</scope>
    <source>
        <strain evidence="4">ANa2</strain>
        <tissue evidence="4">Whole body excluding digestive tract and cuticle</tissue>
    </source>
</reference>
<dbReference type="CDD" id="cd21089">
    <property type="entry name" value="Trm112-like"/>
    <property type="match status" value="1"/>
</dbReference>
<dbReference type="SUPFAM" id="SSF158997">
    <property type="entry name" value="Trm112p-like"/>
    <property type="match status" value="1"/>
</dbReference>
<sequence length="147" mass="16913">MKTLLQLSNIFHDRINTIKSIRNMKLITHNMLTSNALKTVKEGYPLQIYVDEVKQVDVDFQQQFITKTVSKLNWKALLFGAKCIGHSEGLPETLPENWESNDELLKKLHHVLLEIEVITGSLECPETKRRFPISNGIPNMLLNEDEV</sequence>
<keyword evidence="5" id="KW-1185">Reference proteome</keyword>
<organism evidence="4 5">
    <name type="scientific">Armadillidium nasatum</name>
    <dbReference type="NCBI Taxonomy" id="96803"/>
    <lineage>
        <taxon>Eukaryota</taxon>
        <taxon>Metazoa</taxon>
        <taxon>Ecdysozoa</taxon>
        <taxon>Arthropoda</taxon>
        <taxon>Crustacea</taxon>
        <taxon>Multicrustacea</taxon>
        <taxon>Malacostraca</taxon>
        <taxon>Eumalacostraca</taxon>
        <taxon>Peracarida</taxon>
        <taxon>Isopoda</taxon>
        <taxon>Oniscidea</taxon>
        <taxon>Crinocheta</taxon>
        <taxon>Armadillidiidae</taxon>
        <taxon>Armadillidium</taxon>
    </lineage>
</organism>
<protein>
    <recommendedName>
        <fullName evidence="2">Multifunctional methyltransferase subunit TRM112-like protein</fullName>
    </recommendedName>
    <alternativeName>
        <fullName evidence="3">tRNA methyltransferase 112 homolog</fullName>
    </alternativeName>
</protein>
<dbReference type="EMBL" id="SEYY01012971">
    <property type="protein sequence ID" value="KAB7500721.1"/>
    <property type="molecule type" value="Genomic_DNA"/>
</dbReference>
<accession>A0A5N5T2I2</accession>
<dbReference type="AlphaFoldDB" id="A0A5N5T2I2"/>
<comment type="similarity">
    <text evidence="1">Belongs to the TRM112 family.</text>
</comment>
<dbReference type="GO" id="GO:0046982">
    <property type="term" value="F:protein heterodimerization activity"/>
    <property type="evidence" value="ECO:0007669"/>
    <property type="project" value="InterPro"/>
</dbReference>
<dbReference type="Pfam" id="PF03966">
    <property type="entry name" value="Trm112p"/>
    <property type="match status" value="1"/>
</dbReference>
<dbReference type="GO" id="GO:0030488">
    <property type="term" value="P:tRNA methylation"/>
    <property type="evidence" value="ECO:0007669"/>
    <property type="project" value="TreeGrafter"/>
</dbReference>